<keyword evidence="2" id="KW-1185">Reference proteome</keyword>
<keyword evidence="1" id="KW-0808">Transferase</keyword>
<evidence type="ECO:0000313" key="1">
    <source>
        <dbReference type="EMBL" id="RCW77939.1"/>
    </source>
</evidence>
<name>A0A368YE32_9HYPH</name>
<dbReference type="InterPro" id="IPR029044">
    <property type="entry name" value="Nucleotide-diphossugar_trans"/>
</dbReference>
<comment type="caution">
    <text evidence="1">The sequence shown here is derived from an EMBL/GenBank/DDBJ whole genome shotgun (WGS) entry which is preliminary data.</text>
</comment>
<protein>
    <submittedName>
        <fullName evidence="1">Glycosyl transferase family 2</fullName>
    </submittedName>
</protein>
<dbReference type="AlphaFoldDB" id="A0A368YE32"/>
<sequence length="371" mass="42045">MINSASLASISHYAKARLRRSLKARQVKCDLLRSGLKHARHVVICVIRDEGHRLAFFLQYYRDLGFEHFLCIDNGSTDGTVEQLSSFDDVSVLSANGSYKAARFGNDWINEVINRYCQEKWVLYVDADEFLVYPHCDTRPISQLTAYMDSVGGRSLRSVMVDMYSRNPIVENVCEPGRNPLGVCNLFDRSGYESHFDKRNQTIWIKGGVRGRVYFPGRIWDGPALNKIPLVYVAGECLFLKSSHQVWPLSLNLGDMRGALSVSGALLHFKFLSTFVHKVSDVANRSEHTEEYAVYSSGEDMRHFLYEDTGVYKNWKDLSDHGLIQGEGWKYWKNASTVKSSGLIETKEFDPGVGTSRKKVPVTCAIQSRRG</sequence>
<dbReference type="Pfam" id="PF13704">
    <property type="entry name" value="Glyco_tranf_2_4"/>
    <property type="match status" value="1"/>
</dbReference>
<dbReference type="OrthoDB" id="3010234at2"/>
<dbReference type="Proteomes" id="UP000253324">
    <property type="component" value="Unassembled WGS sequence"/>
</dbReference>
<evidence type="ECO:0000313" key="2">
    <source>
        <dbReference type="Proteomes" id="UP000253324"/>
    </source>
</evidence>
<dbReference type="CDD" id="cd00761">
    <property type="entry name" value="Glyco_tranf_GTA_type"/>
    <property type="match status" value="1"/>
</dbReference>
<dbReference type="EMBL" id="QPJM01000033">
    <property type="protein sequence ID" value="RCW77939.1"/>
    <property type="molecule type" value="Genomic_DNA"/>
</dbReference>
<dbReference type="Gene3D" id="3.90.550.10">
    <property type="entry name" value="Spore Coat Polysaccharide Biosynthesis Protein SpsA, Chain A"/>
    <property type="match status" value="1"/>
</dbReference>
<dbReference type="GO" id="GO:0016740">
    <property type="term" value="F:transferase activity"/>
    <property type="evidence" value="ECO:0007669"/>
    <property type="project" value="UniProtKB-KW"/>
</dbReference>
<gene>
    <name evidence="1" type="ORF">C7476_13315</name>
</gene>
<reference evidence="1 2" key="1">
    <citation type="submission" date="2018-07" db="EMBL/GenBank/DDBJ databases">
        <title>Genomic Encyclopedia of Type Strains, Phase III (KMG-III): the genomes of soil and plant-associated and newly described type strains.</title>
        <authorList>
            <person name="Whitman W."/>
        </authorList>
    </citation>
    <scope>NUCLEOTIDE SEQUENCE [LARGE SCALE GENOMIC DNA]</scope>
    <source>
        <strain evidence="1 2">31-25a</strain>
    </source>
</reference>
<dbReference type="RefSeq" id="WP_114432904.1">
    <property type="nucleotide sequence ID" value="NZ_QPJM01000033.1"/>
</dbReference>
<dbReference type="SUPFAM" id="SSF53448">
    <property type="entry name" value="Nucleotide-diphospho-sugar transferases"/>
    <property type="match status" value="1"/>
</dbReference>
<accession>A0A368YE32</accession>
<organism evidence="1 2">
    <name type="scientific">Phyllobacterium bourgognense</name>
    <dbReference type="NCBI Taxonomy" id="314236"/>
    <lineage>
        <taxon>Bacteria</taxon>
        <taxon>Pseudomonadati</taxon>
        <taxon>Pseudomonadota</taxon>
        <taxon>Alphaproteobacteria</taxon>
        <taxon>Hyphomicrobiales</taxon>
        <taxon>Phyllobacteriaceae</taxon>
        <taxon>Phyllobacterium</taxon>
    </lineage>
</organism>
<proteinExistence type="predicted"/>